<dbReference type="GeneID" id="27708482"/>
<feature type="domain" description="VOC" evidence="1">
    <location>
        <begin position="19"/>
        <end position="180"/>
    </location>
</feature>
<organism evidence="2 3">
    <name type="scientific">Fonsecaea multimorphosa CBS 102226</name>
    <dbReference type="NCBI Taxonomy" id="1442371"/>
    <lineage>
        <taxon>Eukaryota</taxon>
        <taxon>Fungi</taxon>
        <taxon>Dikarya</taxon>
        <taxon>Ascomycota</taxon>
        <taxon>Pezizomycotina</taxon>
        <taxon>Eurotiomycetes</taxon>
        <taxon>Chaetothyriomycetidae</taxon>
        <taxon>Chaetothyriales</taxon>
        <taxon>Herpotrichiellaceae</taxon>
        <taxon>Fonsecaea</taxon>
    </lineage>
</organism>
<dbReference type="VEuPathDB" id="FungiDB:Z520_02736"/>
<dbReference type="PROSITE" id="PS51819">
    <property type="entry name" value="VOC"/>
    <property type="match status" value="1"/>
</dbReference>
<dbReference type="Gene3D" id="3.10.180.10">
    <property type="entry name" value="2,3-Dihydroxybiphenyl 1,2-Dioxygenase, domain 1"/>
    <property type="match status" value="1"/>
</dbReference>
<name>A0A0D2KWJ8_9EURO</name>
<dbReference type="OrthoDB" id="16820at2759"/>
<keyword evidence="3" id="KW-1185">Reference proteome</keyword>
<dbReference type="Pfam" id="PF00903">
    <property type="entry name" value="Glyoxalase"/>
    <property type="match status" value="1"/>
</dbReference>
<evidence type="ECO:0000313" key="3">
    <source>
        <dbReference type="Proteomes" id="UP000053411"/>
    </source>
</evidence>
<evidence type="ECO:0000313" key="2">
    <source>
        <dbReference type="EMBL" id="KIY01184.1"/>
    </source>
</evidence>
<dbReference type="SUPFAM" id="SSF54593">
    <property type="entry name" value="Glyoxalase/Bleomycin resistance protein/Dihydroxybiphenyl dioxygenase"/>
    <property type="match status" value="1"/>
</dbReference>
<gene>
    <name evidence="2" type="ORF">Z520_02736</name>
</gene>
<dbReference type="InterPro" id="IPR004360">
    <property type="entry name" value="Glyas_Fos-R_dOase_dom"/>
</dbReference>
<dbReference type="InterPro" id="IPR037523">
    <property type="entry name" value="VOC_core"/>
</dbReference>
<reference evidence="2 3" key="1">
    <citation type="submission" date="2015-01" db="EMBL/GenBank/DDBJ databases">
        <title>The Genome Sequence of Fonsecaea multimorphosa CBS 102226.</title>
        <authorList>
            <consortium name="The Broad Institute Genomics Platform"/>
            <person name="Cuomo C."/>
            <person name="de Hoog S."/>
            <person name="Gorbushina A."/>
            <person name="Stielow B."/>
            <person name="Teixiera M."/>
            <person name="Abouelleil A."/>
            <person name="Chapman S.B."/>
            <person name="Priest M."/>
            <person name="Young S.K."/>
            <person name="Wortman J."/>
            <person name="Nusbaum C."/>
            <person name="Birren B."/>
        </authorList>
    </citation>
    <scope>NUCLEOTIDE SEQUENCE [LARGE SCALE GENOMIC DNA]</scope>
    <source>
        <strain evidence="2 3">CBS 102226</strain>
    </source>
</reference>
<dbReference type="RefSeq" id="XP_016635306.1">
    <property type="nucleotide sequence ID" value="XM_016773249.1"/>
</dbReference>
<dbReference type="Proteomes" id="UP000053411">
    <property type="component" value="Unassembled WGS sequence"/>
</dbReference>
<evidence type="ECO:0000259" key="1">
    <source>
        <dbReference type="PROSITE" id="PS51819"/>
    </source>
</evidence>
<accession>A0A0D2KWJ8</accession>
<sequence>MAQDLTNKSVASTSPKPPKISHILETCLMVKDVGAATEFYRNLLDVEPFMNTPRMSGFALSQTTLLLFQLGATASDSPMPDNRGTIPGHGPSQNILNLLLAAPEAAAGGQSHPSSRRVDIPGRLNQHFCLAVASPDDVQAWEKWFEDKHVEILGRVDWPRGGKSVYFGDLDGNVGEIASRGIWEHY</sequence>
<proteinExistence type="predicted"/>
<protein>
    <recommendedName>
        <fullName evidence="1">VOC domain-containing protein</fullName>
    </recommendedName>
</protein>
<dbReference type="EMBL" id="KN848065">
    <property type="protein sequence ID" value="KIY01184.1"/>
    <property type="molecule type" value="Genomic_DNA"/>
</dbReference>
<dbReference type="InterPro" id="IPR029068">
    <property type="entry name" value="Glyas_Bleomycin-R_OHBP_Dase"/>
</dbReference>
<dbReference type="AlphaFoldDB" id="A0A0D2KWJ8"/>